<dbReference type="RefSeq" id="XP_020053325.1">
    <property type="nucleotide sequence ID" value="XM_020201800.1"/>
</dbReference>
<organism evidence="1 2">
    <name type="scientific">Aspergillus aculeatus (strain ATCC 16872 / CBS 172.66 / WB 5094)</name>
    <dbReference type="NCBI Taxonomy" id="690307"/>
    <lineage>
        <taxon>Eukaryota</taxon>
        <taxon>Fungi</taxon>
        <taxon>Dikarya</taxon>
        <taxon>Ascomycota</taxon>
        <taxon>Pezizomycotina</taxon>
        <taxon>Eurotiomycetes</taxon>
        <taxon>Eurotiomycetidae</taxon>
        <taxon>Eurotiales</taxon>
        <taxon>Aspergillaceae</taxon>
        <taxon>Aspergillus</taxon>
        <taxon>Aspergillus subgen. Circumdati</taxon>
    </lineage>
</organism>
<reference evidence="2" key="1">
    <citation type="journal article" date="2017" name="Genome Biol.">
        <title>Comparative genomics reveals high biological diversity and specific adaptations in the industrially and medically important fungal genus Aspergillus.</title>
        <authorList>
            <person name="de Vries R.P."/>
            <person name="Riley R."/>
            <person name="Wiebenga A."/>
            <person name="Aguilar-Osorio G."/>
            <person name="Amillis S."/>
            <person name="Uchima C.A."/>
            <person name="Anderluh G."/>
            <person name="Asadollahi M."/>
            <person name="Askin M."/>
            <person name="Barry K."/>
            <person name="Battaglia E."/>
            <person name="Bayram O."/>
            <person name="Benocci T."/>
            <person name="Braus-Stromeyer S.A."/>
            <person name="Caldana C."/>
            <person name="Canovas D."/>
            <person name="Cerqueira G.C."/>
            <person name="Chen F."/>
            <person name="Chen W."/>
            <person name="Choi C."/>
            <person name="Clum A."/>
            <person name="Dos Santos R.A."/>
            <person name="Damasio A.R."/>
            <person name="Diallinas G."/>
            <person name="Emri T."/>
            <person name="Fekete E."/>
            <person name="Flipphi M."/>
            <person name="Freyberg S."/>
            <person name="Gallo A."/>
            <person name="Gournas C."/>
            <person name="Habgood R."/>
            <person name="Hainaut M."/>
            <person name="Harispe M.L."/>
            <person name="Henrissat B."/>
            <person name="Hilden K.S."/>
            <person name="Hope R."/>
            <person name="Hossain A."/>
            <person name="Karabika E."/>
            <person name="Karaffa L."/>
            <person name="Karanyi Z."/>
            <person name="Krasevec N."/>
            <person name="Kuo A."/>
            <person name="Kusch H."/>
            <person name="LaButti K."/>
            <person name="Lagendijk E.L."/>
            <person name="Lapidus A."/>
            <person name="Levasseur A."/>
            <person name="Lindquist E."/>
            <person name="Lipzen A."/>
            <person name="Logrieco A.F."/>
            <person name="MacCabe A."/>
            <person name="Maekelae M.R."/>
            <person name="Malavazi I."/>
            <person name="Melin P."/>
            <person name="Meyer V."/>
            <person name="Mielnichuk N."/>
            <person name="Miskei M."/>
            <person name="Molnar A.P."/>
            <person name="Mule G."/>
            <person name="Ngan C.Y."/>
            <person name="Orejas M."/>
            <person name="Orosz E."/>
            <person name="Ouedraogo J.P."/>
            <person name="Overkamp K.M."/>
            <person name="Park H.-S."/>
            <person name="Perrone G."/>
            <person name="Piumi F."/>
            <person name="Punt P.J."/>
            <person name="Ram A.F."/>
            <person name="Ramon A."/>
            <person name="Rauscher S."/>
            <person name="Record E."/>
            <person name="Riano-Pachon D.M."/>
            <person name="Robert V."/>
            <person name="Roehrig J."/>
            <person name="Ruller R."/>
            <person name="Salamov A."/>
            <person name="Salih N.S."/>
            <person name="Samson R.A."/>
            <person name="Sandor E."/>
            <person name="Sanguinetti M."/>
            <person name="Schuetze T."/>
            <person name="Sepcic K."/>
            <person name="Shelest E."/>
            <person name="Sherlock G."/>
            <person name="Sophianopoulou V."/>
            <person name="Squina F.M."/>
            <person name="Sun H."/>
            <person name="Susca A."/>
            <person name="Todd R.B."/>
            <person name="Tsang A."/>
            <person name="Unkles S.E."/>
            <person name="van de Wiele N."/>
            <person name="van Rossen-Uffink D."/>
            <person name="Oliveira J.V."/>
            <person name="Vesth T.C."/>
            <person name="Visser J."/>
            <person name="Yu J.-H."/>
            <person name="Zhou M."/>
            <person name="Andersen M.R."/>
            <person name="Archer D.B."/>
            <person name="Baker S.E."/>
            <person name="Benoit I."/>
            <person name="Brakhage A.A."/>
            <person name="Braus G.H."/>
            <person name="Fischer R."/>
            <person name="Frisvad J.C."/>
            <person name="Goldman G.H."/>
            <person name="Houbraken J."/>
            <person name="Oakley B."/>
            <person name="Pocsi I."/>
            <person name="Scazzocchio C."/>
            <person name="Seiboth B."/>
            <person name="vanKuyk P.A."/>
            <person name="Wortman J."/>
            <person name="Dyer P.S."/>
            <person name="Grigoriev I.V."/>
        </authorList>
    </citation>
    <scope>NUCLEOTIDE SEQUENCE [LARGE SCALE GENOMIC DNA]</scope>
    <source>
        <strain evidence="2">ATCC 16872 / CBS 172.66 / WB 5094</strain>
    </source>
</reference>
<keyword evidence="2" id="KW-1185">Reference proteome</keyword>
<name>A0A1L9WLE1_ASPA1</name>
<dbReference type="OrthoDB" id="10541443at2759"/>
<sequence length="101" mass="11827">MTIGLKDPMLLTNNWMPAIEILQDRWQNYRQRPEYRGGRLLGVLISGDICRLYVEPLVERGPPMLFKYQGRSEFVPFPKEDDLEAFNAFIDCFYEPVGPRS</sequence>
<dbReference type="EMBL" id="KV878984">
    <property type="protein sequence ID" value="OJJ96985.1"/>
    <property type="molecule type" value="Genomic_DNA"/>
</dbReference>
<accession>A0A1L9WLE1</accession>
<evidence type="ECO:0000313" key="2">
    <source>
        <dbReference type="Proteomes" id="UP000184546"/>
    </source>
</evidence>
<dbReference type="VEuPathDB" id="FungiDB:ASPACDRAFT_46509"/>
<evidence type="ECO:0000313" key="1">
    <source>
        <dbReference type="EMBL" id="OJJ96985.1"/>
    </source>
</evidence>
<protein>
    <submittedName>
        <fullName evidence="1">Uncharacterized protein</fullName>
    </submittedName>
</protein>
<gene>
    <name evidence="1" type="ORF">ASPACDRAFT_46509</name>
</gene>
<proteinExistence type="predicted"/>
<dbReference type="AlphaFoldDB" id="A0A1L9WLE1"/>
<dbReference type="GeneID" id="30975614"/>
<dbReference type="Proteomes" id="UP000184546">
    <property type="component" value="Unassembled WGS sequence"/>
</dbReference>